<proteinExistence type="predicted"/>
<dbReference type="PANTHER" id="PTHR39164:SF1">
    <property type="entry name" value="PROTEIN CCDC"/>
    <property type="match status" value="1"/>
</dbReference>
<dbReference type="OrthoDB" id="120091at2"/>
<feature type="transmembrane region" description="Helical" evidence="1">
    <location>
        <begin position="57"/>
        <end position="76"/>
    </location>
</feature>
<evidence type="ECO:0000256" key="1">
    <source>
        <dbReference type="SAM" id="Phobius"/>
    </source>
</evidence>
<reference evidence="2 3" key="1">
    <citation type="submission" date="2018-10" db="EMBL/GenBank/DDBJ databases">
        <title>Oceanobacillus sp. YLB-02 draft genome.</title>
        <authorList>
            <person name="Yu L."/>
        </authorList>
    </citation>
    <scope>NUCLEOTIDE SEQUENCE [LARGE SCALE GENOMIC DNA]</scope>
    <source>
        <strain evidence="2 3">YLB-02</strain>
    </source>
</reference>
<name>A0A498D9C6_9BACI</name>
<gene>
    <name evidence="2" type="ORF">D8M04_11225</name>
</gene>
<feature type="transmembrane region" description="Helical" evidence="1">
    <location>
        <begin position="96"/>
        <end position="114"/>
    </location>
</feature>
<keyword evidence="3" id="KW-1185">Reference proteome</keyword>
<protein>
    <submittedName>
        <fullName evidence="2">Cytochrome c biogenesis protein CcdC</fullName>
    </submittedName>
</protein>
<keyword evidence="1" id="KW-1133">Transmembrane helix</keyword>
<organism evidence="2 3">
    <name type="scientific">Oceanobacillus piezotolerans</name>
    <dbReference type="NCBI Taxonomy" id="2448030"/>
    <lineage>
        <taxon>Bacteria</taxon>
        <taxon>Bacillati</taxon>
        <taxon>Bacillota</taxon>
        <taxon>Bacilli</taxon>
        <taxon>Bacillales</taxon>
        <taxon>Bacillaceae</taxon>
        <taxon>Oceanobacillus</taxon>
    </lineage>
</organism>
<dbReference type="Proteomes" id="UP000270219">
    <property type="component" value="Unassembled WGS sequence"/>
</dbReference>
<dbReference type="EMBL" id="RCHR01000003">
    <property type="protein sequence ID" value="RLL45417.1"/>
    <property type="molecule type" value="Genomic_DNA"/>
</dbReference>
<dbReference type="PANTHER" id="PTHR39164">
    <property type="entry name" value="PROTEIN CCDC"/>
    <property type="match status" value="1"/>
</dbReference>
<dbReference type="AlphaFoldDB" id="A0A498D9C6"/>
<accession>A0A498D9C6</accession>
<dbReference type="PIRSF" id="PIRSF021441">
    <property type="entry name" value="DUF1453"/>
    <property type="match status" value="1"/>
</dbReference>
<feature type="transmembrane region" description="Helical" evidence="1">
    <location>
        <begin position="6"/>
        <end position="23"/>
    </location>
</feature>
<feature type="transmembrane region" description="Helical" evidence="1">
    <location>
        <begin position="126"/>
        <end position="147"/>
    </location>
</feature>
<keyword evidence="1" id="KW-0472">Membrane</keyword>
<dbReference type="Pfam" id="PF07301">
    <property type="entry name" value="DUF1453"/>
    <property type="match status" value="1"/>
</dbReference>
<dbReference type="InterPro" id="IPR031306">
    <property type="entry name" value="CcdC"/>
</dbReference>
<keyword evidence="1" id="KW-0812">Transmembrane</keyword>
<dbReference type="InterPro" id="IPR058247">
    <property type="entry name" value="DUF1453"/>
</dbReference>
<comment type="caution">
    <text evidence="2">The sequence shown here is derived from an EMBL/GenBank/DDBJ whole genome shotgun (WGS) entry which is preliminary data.</text>
</comment>
<dbReference type="RefSeq" id="WP_121523003.1">
    <property type="nucleotide sequence ID" value="NZ_RCHR01000003.1"/>
</dbReference>
<evidence type="ECO:0000313" key="2">
    <source>
        <dbReference type="EMBL" id="RLL45417.1"/>
    </source>
</evidence>
<evidence type="ECO:0000313" key="3">
    <source>
        <dbReference type="Proteomes" id="UP000270219"/>
    </source>
</evidence>
<sequence>MFYLIASSVVFACMAIGMIFIRMRAASKPASIKKIVLPPIMMSTGAFMFVFPVFQIGWVQVLEAFLVGVVFSVFLIKTSKFEKRGEDIFLKPSKAFPIILLSLLVIRIIIKLIIGSHISLGETTGMFFILALGMIVSWRIAMLYKFLNLRNTV</sequence>